<dbReference type="AlphaFoldDB" id="A0A8T3BY68"/>
<proteinExistence type="predicted"/>
<accession>A0A8T3BY68</accession>
<sequence>MSIELDRLDVLVTDFDLETVSGGVIGSQKRHRAWPQAEQRWTGLNRRRTEMDGRFCSSAESQVAAGA</sequence>
<evidence type="ECO:0000313" key="1">
    <source>
        <dbReference type="EMBL" id="KAI0522961.1"/>
    </source>
</evidence>
<reference evidence="1" key="1">
    <citation type="journal article" date="2022" name="Front. Genet.">
        <title>Chromosome-Scale Assembly of the Dendrobium nobile Genome Provides Insights Into the Molecular Mechanism of the Biosynthesis of the Medicinal Active Ingredient of Dendrobium.</title>
        <authorList>
            <person name="Xu Q."/>
            <person name="Niu S.-C."/>
            <person name="Li K.-L."/>
            <person name="Zheng P.-J."/>
            <person name="Zhang X.-J."/>
            <person name="Jia Y."/>
            <person name="Liu Y."/>
            <person name="Niu Y.-X."/>
            <person name="Yu L.-H."/>
            <person name="Chen D.-F."/>
            <person name="Zhang G.-Q."/>
        </authorList>
    </citation>
    <scope>NUCLEOTIDE SEQUENCE</scope>
    <source>
        <tissue evidence="1">Leaf</tissue>
    </source>
</reference>
<organism evidence="1 2">
    <name type="scientific">Dendrobium nobile</name>
    <name type="common">Orchid</name>
    <dbReference type="NCBI Taxonomy" id="94219"/>
    <lineage>
        <taxon>Eukaryota</taxon>
        <taxon>Viridiplantae</taxon>
        <taxon>Streptophyta</taxon>
        <taxon>Embryophyta</taxon>
        <taxon>Tracheophyta</taxon>
        <taxon>Spermatophyta</taxon>
        <taxon>Magnoliopsida</taxon>
        <taxon>Liliopsida</taxon>
        <taxon>Asparagales</taxon>
        <taxon>Orchidaceae</taxon>
        <taxon>Epidendroideae</taxon>
        <taxon>Malaxideae</taxon>
        <taxon>Dendrobiinae</taxon>
        <taxon>Dendrobium</taxon>
    </lineage>
</organism>
<name>A0A8T3BY68_DENNO</name>
<keyword evidence="2" id="KW-1185">Reference proteome</keyword>
<comment type="caution">
    <text evidence="1">The sequence shown here is derived from an EMBL/GenBank/DDBJ whole genome shotgun (WGS) entry which is preliminary data.</text>
</comment>
<protein>
    <submittedName>
        <fullName evidence="1">Uncharacterized protein</fullName>
    </submittedName>
</protein>
<evidence type="ECO:0000313" key="2">
    <source>
        <dbReference type="Proteomes" id="UP000829196"/>
    </source>
</evidence>
<dbReference type="EMBL" id="JAGYWB010000005">
    <property type="protein sequence ID" value="KAI0522961.1"/>
    <property type="molecule type" value="Genomic_DNA"/>
</dbReference>
<gene>
    <name evidence="1" type="ORF">KFK09_005350</name>
</gene>
<dbReference type="Proteomes" id="UP000829196">
    <property type="component" value="Unassembled WGS sequence"/>
</dbReference>